<dbReference type="AlphaFoldDB" id="A0A4S4E3W9"/>
<name>A0A4S4E3W9_CAMSN</name>
<reference evidence="3 4" key="1">
    <citation type="journal article" date="2018" name="Proc. Natl. Acad. Sci. U.S.A.">
        <title>Draft genome sequence of Camellia sinensis var. sinensis provides insights into the evolution of the tea genome and tea quality.</title>
        <authorList>
            <person name="Wei C."/>
            <person name="Yang H."/>
            <person name="Wang S."/>
            <person name="Zhao J."/>
            <person name="Liu C."/>
            <person name="Gao L."/>
            <person name="Xia E."/>
            <person name="Lu Y."/>
            <person name="Tai Y."/>
            <person name="She G."/>
            <person name="Sun J."/>
            <person name="Cao H."/>
            <person name="Tong W."/>
            <person name="Gao Q."/>
            <person name="Li Y."/>
            <person name="Deng W."/>
            <person name="Jiang X."/>
            <person name="Wang W."/>
            <person name="Chen Q."/>
            <person name="Zhang S."/>
            <person name="Li H."/>
            <person name="Wu J."/>
            <person name="Wang P."/>
            <person name="Li P."/>
            <person name="Shi C."/>
            <person name="Zheng F."/>
            <person name="Jian J."/>
            <person name="Huang B."/>
            <person name="Shan D."/>
            <person name="Shi M."/>
            <person name="Fang C."/>
            <person name="Yue Y."/>
            <person name="Li F."/>
            <person name="Li D."/>
            <person name="Wei S."/>
            <person name="Han B."/>
            <person name="Jiang C."/>
            <person name="Yin Y."/>
            <person name="Xia T."/>
            <person name="Zhang Z."/>
            <person name="Bennetzen J.L."/>
            <person name="Zhao S."/>
            <person name="Wan X."/>
        </authorList>
    </citation>
    <scope>NUCLEOTIDE SEQUENCE [LARGE SCALE GENOMIC DNA]</scope>
    <source>
        <strain evidence="4">cv. Shuchazao</strain>
        <tissue evidence="3">Leaf</tissue>
    </source>
</reference>
<evidence type="ECO:0000256" key="2">
    <source>
        <dbReference type="SAM" id="MobiDB-lite"/>
    </source>
</evidence>
<organism evidence="3 4">
    <name type="scientific">Camellia sinensis var. sinensis</name>
    <name type="common">China tea</name>
    <dbReference type="NCBI Taxonomy" id="542762"/>
    <lineage>
        <taxon>Eukaryota</taxon>
        <taxon>Viridiplantae</taxon>
        <taxon>Streptophyta</taxon>
        <taxon>Embryophyta</taxon>
        <taxon>Tracheophyta</taxon>
        <taxon>Spermatophyta</taxon>
        <taxon>Magnoliopsida</taxon>
        <taxon>eudicotyledons</taxon>
        <taxon>Gunneridae</taxon>
        <taxon>Pentapetalae</taxon>
        <taxon>asterids</taxon>
        <taxon>Ericales</taxon>
        <taxon>Theaceae</taxon>
        <taxon>Camellia</taxon>
    </lineage>
</organism>
<keyword evidence="1" id="KW-0175">Coiled coil</keyword>
<gene>
    <name evidence="3" type="ORF">TEA_021011</name>
</gene>
<keyword evidence="4" id="KW-1185">Reference proteome</keyword>
<evidence type="ECO:0000313" key="3">
    <source>
        <dbReference type="EMBL" id="THG09936.1"/>
    </source>
</evidence>
<feature type="coiled-coil region" evidence="1">
    <location>
        <begin position="394"/>
        <end position="439"/>
    </location>
</feature>
<accession>A0A4S4E3W9</accession>
<dbReference type="Proteomes" id="UP000306102">
    <property type="component" value="Unassembled WGS sequence"/>
</dbReference>
<evidence type="ECO:0000256" key="1">
    <source>
        <dbReference type="SAM" id="Coils"/>
    </source>
</evidence>
<protein>
    <submittedName>
        <fullName evidence="3">Uncharacterized protein</fullName>
    </submittedName>
</protein>
<dbReference type="EMBL" id="SDRB02008116">
    <property type="protein sequence ID" value="THG09936.1"/>
    <property type="molecule type" value="Genomic_DNA"/>
</dbReference>
<comment type="caution">
    <text evidence="3">The sequence shown here is derived from an EMBL/GenBank/DDBJ whole genome shotgun (WGS) entry which is preliminary data.</text>
</comment>
<evidence type="ECO:0000313" key="4">
    <source>
        <dbReference type="Proteomes" id="UP000306102"/>
    </source>
</evidence>
<feature type="region of interest" description="Disordered" evidence="2">
    <location>
        <begin position="183"/>
        <end position="207"/>
    </location>
</feature>
<feature type="region of interest" description="Disordered" evidence="2">
    <location>
        <begin position="148"/>
        <end position="167"/>
    </location>
</feature>
<sequence length="583" mass="64678">MITLLDVMDLRPLRNVDLENGALRNITVGNGADVCYYACQSWRHPLNGKIDEDTSSYDRLKNSGKWLTASHHNLDIEALSPVFPALKQKFNFRAFNEVPDATIEFDVWWGMHIMNKTSADLGALLLCLSPDRIARIEEAKKKASPIVIPASSDMPPETGKKSPAKRKAVFPRVELETATPLAKRTRSNCKEEITASPPSSSSPRVVVTKETKAPAKEILAKGSSAPTRPKRYKMAAHKGSTLMVVSSNSATTSQTEDDLPEIIYPPSVNKKEAQEITVAQVETTQTFAPETAPSVPKLIVNLDAYFEVLSQKTTPTVSASDSGIAFSSQAIPSSRRLPVLTSALGVLATFVAFDSHLQLALQEFQQLSDLSQTRLSLVQKQGEIDRKFQRLAYLQNLLKEYVESYKKVKEATDAKEKHIANLKDQIAILQVQLQDVEKYALFWLPKTGIVELLNPPVQHLNLPILPYPSPWPILLLVSSIVSDTSEILTKLAEAEGTKGVVIFKFCIPSCKSALAGRSHWKTETLSLDSSVFLVLEAEILVVHFWNSETMKVSSIFSSLADKSHHRRLCLVPFYCRTVKELQD</sequence>
<proteinExistence type="predicted"/>